<dbReference type="AlphaFoldDB" id="A0AAV4AG04"/>
<accession>A0AAV4AG04</accession>
<gene>
    <name evidence="2" type="ORF">PoB_003310900</name>
</gene>
<feature type="compositionally biased region" description="Basic residues" evidence="1">
    <location>
        <begin position="15"/>
        <end position="26"/>
    </location>
</feature>
<comment type="caution">
    <text evidence="2">The sequence shown here is derived from an EMBL/GenBank/DDBJ whole genome shotgun (WGS) entry which is preliminary data.</text>
</comment>
<name>A0AAV4AG04_9GAST</name>
<feature type="region of interest" description="Disordered" evidence="1">
    <location>
        <begin position="1"/>
        <end position="28"/>
    </location>
</feature>
<sequence length="85" mass="9541">MKTRRFQAFRPSVRPGRHAGKARTGHGKISADLRAPSKLVNKMISGLQALHQGRTTLVELKLVTKAPLRIWGMIRYSQCHQQLGP</sequence>
<evidence type="ECO:0000313" key="3">
    <source>
        <dbReference type="Proteomes" id="UP000735302"/>
    </source>
</evidence>
<proteinExistence type="predicted"/>
<organism evidence="2 3">
    <name type="scientific">Plakobranchus ocellatus</name>
    <dbReference type="NCBI Taxonomy" id="259542"/>
    <lineage>
        <taxon>Eukaryota</taxon>
        <taxon>Metazoa</taxon>
        <taxon>Spiralia</taxon>
        <taxon>Lophotrochozoa</taxon>
        <taxon>Mollusca</taxon>
        <taxon>Gastropoda</taxon>
        <taxon>Heterobranchia</taxon>
        <taxon>Euthyneura</taxon>
        <taxon>Panpulmonata</taxon>
        <taxon>Sacoglossa</taxon>
        <taxon>Placobranchoidea</taxon>
        <taxon>Plakobranchidae</taxon>
        <taxon>Plakobranchus</taxon>
    </lineage>
</organism>
<protein>
    <submittedName>
        <fullName evidence="2">Uncharacterized protein</fullName>
    </submittedName>
</protein>
<evidence type="ECO:0000256" key="1">
    <source>
        <dbReference type="SAM" id="MobiDB-lite"/>
    </source>
</evidence>
<keyword evidence="3" id="KW-1185">Reference proteome</keyword>
<dbReference type="EMBL" id="BLXT01003778">
    <property type="protein sequence ID" value="GFO06604.1"/>
    <property type="molecule type" value="Genomic_DNA"/>
</dbReference>
<evidence type="ECO:0000313" key="2">
    <source>
        <dbReference type="EMBL" id="GFO06604.1"/>
    </source>
</evidence>
<dbReference type="Proteomes" id="UP000735302">
    <property type="component" value="Unassembled WGS sequence"/>
</dbReference>
<reference evidence="2 3" key="1">
    <citation type="journal article" date="2021" name="Elife">
        <title>Chloroplast acquisition without the gene transfer in kleptoplastic sea slugs, Plakobranchus ocellatus.</title>
        <authorList>
            <person name="Maeda T."/>
            <person name="Takahashi S."/>
            <person name="Yoshida T."/>
            <person name="Shimamura S."/>
            <person name="Takaki Y."/>
            <person name="Nagai Y."/>
            <person name="Toyoda A."/>
            <person name="Suzuki Y."/>
            <person name="Arimoto A."/>
            <person name="Ishii H."/>
            <person name="Satoh N."/>
            <person name="Nishiyama T."/>
            <person name="Hasebe M."/>
            <person name="Maruyama T."/>
            <person name="Minagawa J."/>
            <person name="Obokata J."/>
            <person name="Shigenobu S."/>
        </authorList>
    </citation>
    <scope>NUCLEOTIDE SEQUENCE [LARGE SCALE GENOMIC DNA]</scope>
</reference>